<proteinExistence type="predicted"/>
<evidence type="ECO:0000256" key="1">
    <source>
        <dbReference type="SAM" id="SignalP"/>
    </source>
</evidence>
<evidence type="ECO:0008006" key="4">
    <source>
        <dbReference type="Google" id="ProtNLM"/>
    </source>
</evidence>
<evidence type="ECO:0000313" key="2">
    <source>
        <dbReference type="EMBL" id="WZN66684.1"/>
    </source>
</evidence>
<reference evidence="2 3" key="1">
    <citation type="submission" date="2024-03" db="EMBL/GenBank/DDBJ databases">
        <title>Complete genome sequence of the green alga Chloropicon roscoffensis RCC1871.</title>
        <authorList>
            <person name="Lemieux C."/>
            <person name="Pombert J.-F."/>
            <person name="Otis C."/>
            <person name="Turmel M."/>
        </authorList>
    </citation>
    <scope>NUCLEOTIDE SEQUENCE [LARGE SCALE GENOMIC DNA]</scope>
    <source>
        <strain evidence="2 3">RCC1871</strain>
    </source>
</reference>
<gene>
    <name evidence="2" type="ORF">HKI87_16g82540</name>
</gene>
<dbReference type="AlphaFoldDB" id="A0AAX4PL79"/>
<dbReference type="Proteomes" id="UP001472866">
    <property type="component" value="Chromosome 16"/>
</dbReference>
<evidence type="ECO:0000313" key="3">
    <source>
        <dbReference type="Proteomes" id="UP001472866"/>
    </source>
</evidence>
<feature type="chain" id="PRO_5043691062" description="Chitin-binding type-4 domain-containing protein" evidence="1">
    <location>
        <begin position="27"/>
        <end position="272"/>
    </location>
</feature>
<protein>
    <recommendedName>
        <fullName evidence="4">Chitin-binding type-4 domain-containing protein</fullName>
    </recommendedName>
</protein>
<organism evidence="2 3">
    <name type="scientific">Chloropicon roscoffensis</name>
    <dbReference type="NCBI Taxonomy" id="1461544"/>
    <lineage>
        <taxon>Eukaryota</taxon>
        <taxon>Viridiplantae</taxon>
        <taxon>Chlorophyta</taxon>
        <taxon>Chloropicophyceae</taxon>
        <taxon>Chloropicales</taxon>
        <taxon>Chloropicaceae</taxon>
        <taxon>Chloropicon</taxon>
    </lineage>
</organism>
<sequence>MLTVRCAWVLVLTLAAAMCSVALGHARLVCPPPRSPDTGAKGAPCGHPDDPTVEPLVLEPGLNTIVWEESVYHYAAPARLALSTGTIAGDEAGTFEQCVLLDHIPHGDAGLPKDMVFSDPSTYVPYSVSVIIPNITCTRCQLQLVSLMTDAIHGVAPGTDCALFGESIALSGKKPACPMVYHSCAPVSIKGDPENDLGVCDLAATDRKLNWPFNLQPGVYFFEGDEGNWTGNFPNPPGFNATQALPEYAKRRGPCANVAPEVRRDPVPPLEN</sequence>
<accession>A0AAX4PL79</accession>
<dbReference type="EMBL" id="CP151516">
    <property type="protein sequence ID" value="WZN66684.1"/>
    <property type="molecule type" value="Genomic_DNA"/>
</dbReference>
<keyword evidence="3" id="KW-1185">Reference proteome</keyword>
<name>A0AAX4PL79_9CHLO</name>
<feature type="signal peptide" evidence="1">
    <location>
        <begin position="1"/>
        <end position="26"/>
    </location>
</feature>
<keyword evidence="1" id="KW-0732">Signal</keyword>